<evidence type="ECO:0000313" key="2">
    <source>
        <dbReference type="EMBL" id="BAE49251.1"/>
    </source>
</evidence>
<dbReference type="AlphaFoldDB" id="Q2WA74"/>
<dbReference type="EMBL" id="AP007255">
    <property type="protein sequence ID" value="BAE49251.1"/>
    <property type="molecule type" value="Genomic_DNA"/>
</dbReference>
<dbReference type="InterPro" id="IPR049945">
    <property type="entry name" value="AAA_22"/>
</dbReference>
<reference evidence="2 3" key="1">
    <citation type="journal article" date="2005" name="DNA Res.">
        <title>Complete genome sequence of the facultative anaerobic magnetotactic bacterium Magnetospirillum sp. strain AMB-1.</title>
        <authorList>
            <person name="Matsunaga T."/>
            <person name="Okamura Y."/>
            <person name="Fukuda Y."/>
            <person name="Wahyudi A.T."/>
            <person name="Murase Y."/>
            <person name="Takeyama H."/>
        </authorList>
    </citation>
    <scope>NUCLEOTIDE SEQUENCE [LARGE SCALE GENOMIC DNA]</scope>
    <source>
        <strain evidence="3">ATCC 700264 / AMB-1</strain>
    </source>
</reference>
<dbReference type="RefSeq" id="WP_011382891.1">
    <property type="nucleotide sequence ID" value="NC_007626.1"/>
</dbReference>
<keyword evidence="3" id="KW-1185">Reference proteome</keyword>
<feature type="domain" description="ORC1/DEAH AAA+ ATPase" evidence="1">
    <location>
        <begin position="35"/>
        <end position="147"/>
    </location>
</feature>
<dbReference type="STRING" id="342108.amb0447"/>
<dbReference type="InterPro" id="IPR027417">
    <property type="entry name" value="P-loop_NTPase"/>
</dbReference>
<proteinExistence type="predicted"/>
<dbReference type="InterPro" id="IPR052026">
    <property type="entry name" value="ExeA_AAA_ATPase_DNA-bind"/>
</dbReference>
<accession>Q2WA74</accession>
<dbReference type="PANTHER" id="PTHR35894:SF5">
    <property type="entry name" value="MU-LIKE PROPHAGE FLUMU DNA TRANSPOSITION PROTEIN B"/>
    <property type="match status" value="1"/>
</dbReference>
<dbReference type="Gene3D" id="3.40.50.300">
    <property type="entry name" value="P-loop containing nucleotide triphosphate hydrolases"/>
    <property type="match status" value="1"/>
</dbReference>
<dbReference type="Pfam" id="PF13401">
    <property type="entry name" value="AAA_22"/>
    <property type="match status" value="1"/>
</dbReference>
<sequence length="247" mass="27243">MTIDVSPVNTIAPLRNVAMLDELIERILGRAENLPGFGCYFGPSGYGKSFAAMYAANRHRAYHVEVKSVWTRKHLCVSILKDMGIQPAKTIPEMVEQIGEQLALSGRPLIIDEADHLVDKGLINTVKDIYECSHGTIVLIGEELLPHKLKSIERVHGRMFDWIGAEPGTIADTKHLARLYCRGVAVADDLVAKLHDDSAGSVRRICVNLARVHEAAIGADLHEMDLAAWERLGGVFFTGNPPARRTF</sequence>
<dbReference type="HOGENOM" id="CLU_099028_0_0_5"/>
<dbReference type="KEGG" id="mag:amb0447"/>
<name>Q2WA74_PARM1</name>
<dbReference type="OrthoDB" id="9797061at2"/>
<dbReference type="Proteomes" id="UP000007058">
    <property type="component" value="Chromosome"/>
</dbReference>
<evidence type="ECO:0000259" key="1">
    <source>
        <dbReference type="Pfam" id="PF13401"/>
    </source>
</evidence>
<protein>
    <recommendedName>
        <fullName evidence="1">ORC1/DEAH AAA+ ATPase domain-containing protein</fullName>
    </recommendedName>
</protein>
<dbReference type="PANTHER" id="PTHR35894">
    <property type="entry name" value="GENERAL SECRETION PATHWAY PROTEIN A-RELATED"/>
    <property type="match status" value="1"/>
</dbReference>
<gene>
    <name evidence="2" type="ordered locus">amb0447</name>
</gene>
<dbReference type="SUPFAM" id="SSF52540">
    <property type="entry name" value="P-loop containing nucleoside triphosphate hydrolases"/>
    <property type="match status" value="1"/>
</dbReference>
<organism evidence="2 3">
    <name type="scientific">Paramagnetospirillum magneticum (strain ATCC 700264 / AMB-1)</name>
    <name type="common">Magnetospirillum magneticum</name>
    <dbReference type="NCBI Taxonomy" id="342108"/>
    <lineage>
        <taxon>Bacteria</taxon>
        <taxon>Pseudomonadati</taxon>
        <taxon>Pseudomonadota</taxon>
        <taxon>Alphaproteobacteria</taxon>
        <taxon>Rhodospirillales</taxon>
        <taxon>Magnetospirillaceae</taxon>
        <taxon>Paramagnetospirillum</taxon>
    </lineage>
</organism>
<evidence type="ECO:0000313" key="3">
    <source>
        <dbReference type="Proteomes" id="UP000007058"/>
    </source>
</evidence>
<dbReference type="GO" id="GO:0016887">
    <property type="term" value="F:ATP hydrolysis activity"/>
    <property type="evidence" value="ECO:0007669"/>
    <property type="project" value="InterPro"/>
</dbReference>